<dbReference type="EMBL" id="GL379812">
    <property type="protein sequence ID" value="EGT44097.1"/>
    <property type="molecule type" value="Genomic_DNA"/>
</dbReference>
<protein>
    <recommendedName>
        <fullName evidence="2">Receptor L-domain domain-containing protein</fullName>
    </recommendedName>
</protein>
<feature type="domain" description="Receptor L-domain" evidence="2">
    <location>
        <begin position="200"/>
        <end position="310"/>
    </location>
</feature>
<evidence type="ECO:0000259" key="2">
    <source>
        <dbReference type="Pfam" id="PF01030"/>
    </source>
</evidence>
<keyword evidence="4" id="KW-1185">Reference proteome</keyword>
<feature type="domain" description="Receptor L-domain" evidence="2">
    <location>
        <begin position="56"/>
        <end position="160"/>
    </location>
</feature>
<feature type="domain" description="Receptor L-domain" evidence="2">
    <location>
        <begin position="351"/>
        <end position="404"/>
    </location>
</feature>
<evidence type="ECO:0000256" key="1">
    <source>
        <dbReference type="SAM" id="SignalP"/>
    </source>
</evidence>
<dbReference type="InterPro" id="IPR053079">
    <property type="entry name" value="SPS2_domain"/>
</dbReference>
<dbReference type="AlphaFoldDB" id="G0MUC8"/>
<feature type="signal peptide" evidence="1">
    <location>
        <begin position="1"/>
        <end position="20"/>
    </location>
</feature>
<dbReference type="InterPro" id="IPR000494">
    <property type="entry name" value="Rcpt_L-dom"/>
</dbReference>
<evidence type="ECO:0000313" key="4">
    <source>
        <dbReference type="Proteomes" id="UP000008068"/>
    </source>
</evidence>
<dbReference type="InterPro" id="IPR036941">
    <property type="entry name" value="Rcpt_L-dom_sf"/>
</dbReference>
<dbReference type="Pfam" id="PF01030">
    <property type="entry name" value="Recep_L_domain"/>
    <property type="match status" value="3"/>
</dbReference>
<dbReference type="HOGENOM" id="CLU_028064_2_0_1"/>
<sequence length="479" mass="54934">MNFWFFIGCSLIFINVIVKADLSEDLERVLSSYEYDPKCVFNYTEVNSKTIKNFPKCTHVYGIININEKSDVSFKQLENAFKNVTNLFGGVIVQNSNLTSLSFLRQYSYFDCSAYGFHILNNSQLTDGSILPTIYYTTNENLDNTPKIIIKNNVNLNLENLCWERSIGDLAFFKTEGNLKNCGCDGEYYSPSNRSQFESCQNVYNGLKLYNVSSSQVSNSLANVQMVRAFLDIQNTDFQNLSFLERIKWFQANTNDTVILNLKNNPNMTRLGLPNLEETDIGNKDLYGLKYFNFENLHPDFCITLTEFKFFLMKMIDIVKLHAKLCEVTEEEKNPLVPVCYFVSMEELANNCVYIIGDLKINSGDEDHATKLLKVGYLFGSLEIRNTNLTDLSFFVKFRYIIHMDGECSCYIGNIIEFLDSRPIIQIIGNKKLKDATLYAISVSELVPTAFYFFDFPENLCEGQTRSNNPGQSSCYIQK</sequence>
<dbReference type="OrthoDB" id="5809336at2759"/>
<dbReference type="STRING" id="135651.G0MUC8"/>
<organism evidence="4">
    <name type="scientific">Caenorhabditis brenneri</name>
    <name type="common">Nematode worm</name>
    <dbReference type="NCBI Taxonomy" id="135651"/>
    <lineage>
        <taxon>Eukaryota</taxon>
        <taxon>Metazoa</taxon>
        <taxon>Ecdysozoa</taxon>
        <taxon>Nematoda</taxon>
        <taxon>Chromadorea</taxon>
        <taxon>Rhabditida</taxon>
        <taxon>Rhabditina</taxon>
        <taxon>Rhabditomorpha</taxon>
        <taxon>Rhabditoidea</taxon>
        <taxon>Rhabditidae</taxon>
        <taxon>Peloderinae</taxon>
        <taxon>Caenorhabditis</taxon>
    </lineage>
</organism>
<evidence type="ECO:0000313" key="3">
    <source>
        <dbReference type="EMBL" id="EGT44097.1"/>
    </source>
</evidence>
<dbReference type="PANTHER" id="PTHR21662">
    <property type="entry name" value="RECEPTOR PROTEIN-TYROSINE KINASE"/>
    <property type="match status" value="1"/>
</dbReference>
<feature type="chain" id="PRO_5003404595" description="Receptor L-domain domain-containing protein" evidence="1">
    <location>
        <begin position="21"/>
        <end position="479"/>
    </location>
</feature>
<name>G0MUC8_CAEBE</name>
<dbReference type="InParanoid" id="G0MUC8"/>
<gene>
    <name evidence="3" type="ORF">CAEBREN_32130</name>
</gene>
<dbReference type="eggNOG" id="ENOG502THB4">
    <property type="taxonomic scope" value="Eukaryota"/>
</dbReference>
<reference evidence="4" key="1">
    <citation type="submission" date="2011-07" db="EMBL/GenBank/DDBJ databases">
        <authorList>
            <consortium name="Caenorhabditis brenneri Sequencing and Analysis Consortium"/>
            <person name="Wilson R.K."/>
        </authorList>
    </citation>
    <scope>NUCLEOTIDE SEQUENCE [LARGE SCALE GENOMIC DNA]</scope>
    <source>
        <strain evidence="4">PB2801</strain>
    </source>
</reference>
<dbReference type="PANTHER" id="PTHR21662:SF14">
    <property type="entry name" value="INSULIN_EGF-RECEPTOR L DOMAIN PROTEIN-RELATED"/>
    <property type="match status" value="1"/>
</dbReference>
<dbReference type="Gene3D" id="3.80.20.20">
    <property type="entry name" value="Receptor L-domain"/>
    <property type="match status" value="3"/>
</dbReference>
<accession>G0MUC8</accession>
<dbReference type="Proteomes" id="UP000008068">
    <property type="component" value="Unassembled WGS sequence"/>
</dbReference>
<keyword evidence="1" id="KW-0732">Signal</keyword>
<dbReference type="SUPFAM" id="SSF52058">
    <property type="entry name" value="L domain-like"/>
    <property type="match status" value="3"/>
</dbReference>
<proteinExistence type="predicted"/>